<dbReference type="GO" id="GO:0004128">
    <property type="term" value="F:cytochrome-b5 reductase activity, acting on NAD(P)H"/>
    <property type="evidence" value="ECO:0007669"/>
    <property type="project" value="TreeGrafter"/>
</dbReference>
<dbReference type="GO" id="GO:0020037">
    <property type="term" value="F:heme binding"/>
    <property type="evidence" value="ECO:0007669"/>
    <property type="project" value="UniProtKB-UniRule"/>
</dbReference>
<dbReference type="PANTHER" id="PTHR46237:SF1">
    <property type="entry name" value="CYTOCHROME B5 REDUCTASE 4"/>
    <property type="match status" value="1"/>
</dbReference>
<dbReference type="InterPro" id="IPR036400">
    <property type="entry name" value="Cyt_B5-like_heme/steroid_sf"/>
</dbReference>
<evidence type="ECO:0000256" key="5">
    <source>
        <dbReference type="SAM" id="MobiDB-lite"/>
    </source>
</evidence>
<keyword evidence="2 4" id="KW-0479">Metal-binding</keyword>
<evidence type="ECO:0000313" key="7">
    <source>
        <dbReference type="EMBL" id="ORY30597.1"/>
    </source>
</evidence>
<comment type="similarity">
    <text evidence="4">Belongs to the cytochrome b5 family.</text>
</comment>
<keyword evidence="1 4" id="KW-0349">Heme</keyword>
<gene>
    <name evidence="7" type="ORF">BCR39DRAFT_466512</name>
</gene>
<dbReference type="PRINTS" id="PR00363">
    <property type="entry name" value="CYTOCHROMEB5"/>
</dbReference>
<comment type="caution">
    <text evidence="7">The sequence shown here is derived from an EMBL/GenBank/DDBJ whole genome shotgun (WGS) entry which is preliminary data.</text>
</comment>
<feature type="region of interest" description="Disordered" evidence="5">
    <location>
        <begin position="1"/>
        <end position="34"/>
    </location>
</feature>
<dbReference type="PANTHER" id="PTHR46237">
    <property type="entry name" value="CYTOCHROME B5 REDUCTASE 4 FAMILY MEMBER"/>
    <property type="match status" value="1"/>
</dbReference>
<dbReference type="EMBL" id="MCFC01000019">
    <property type="protein sequence ID" value="ORY30597.1"/>
    <property type="molecule type" value="Genomic_DNA"/>
</dbReference>
<keyword evidence="8" id="KW-1185">Reference proteome</keyword>
<dbReference type="GO" id="GO:0046872">
    <property type="term" value="F:metal ion binding"/>
    <property type="evidence" value="ECO:0007669"/>
    <property type="project" value="UniProtKB-UniRule"/>
</dbReference>
<dbReference type="InParanoid" id="A0A1Y2B7Y1"/>
<evidence type="ECO:0000256" key="4">
    <source>
        <dbReference type="RuleBase" id="RU362121"/>
    </source>
</evidence>
<feature type="domain" description="Cytochrome b5 heme-binding" evidence="6">
    <location>
        <begin position="66"/>
        <end position="142"/>
    </location>
</feature>
<dbReference type="AlphaFoldDB" id="A0A1Y2B7Y1"/>
<dbReference type="PROSITE" id="PS50255">
    <property type="entry name" value="CYTOCHROME_B5_2"/>
    <property type="match status" value="1"/>
</dbReference>
<evidence type="ECO:0000256" key="3">
    <source>
        <dbReference type="ARBA" id="ARBA00023004"/>
    </source>
</evidence>
<evidence type="ECO:0000256" key="2">
    <source>
        <dbReference type="ARBA" id="ARBA00022723"/>
    </source>
</evidence>
<protein>
    <submittedName>
        <fullName evidence="7">Cytochrome b5-like heme/steroid binding domain-containing protein</fullName>
    </submittedName>
</protein>
<keyword evidence="3 4" id="KW-0408">Iron</keyword>
<dbReference type="FunCoup" id="A0A1Y2B7Y1">
    <property type="interactions" value="34"/>
</dbReference>
<dbReference type="SUPFAM" id="SSF55856">
    <property type="entry name" value="Cytochrome b5-like heme/steroid binding domain"/>
    <property type="match status" value="1"/>
</dbReference>
<reference evidence="7 8" key="1">
    <citation type="submission" date="2016-07" db="EMBL/GenBank/DDBJ databases">
        <title>Pervasive Adenine N6-methylation of Active Genes in Fungi.</title>
        <authorList>
            <consortium name="DOE Joint Genome Institute"/>
            <person name="Mondo S.J."/>
            <person name="Dannebaum R.O."/>
            <person name="Kuo R.C."/>
            <person name="Labutti K."/>
            <person name="Haridas S."/>
            <person name="Kuo A."/>
            <person name="Salamov A."/>
            <person name="Ahrendt S.R."/>
            <person name="Lipzen A."/>
            <person name="Sullivan W."/>
            <person name="Andreopoulos W.B."/>
            <person name="Clum A."/>
            <person name="Lindquist E."/>
            <person name="Daum C."/>
            <person name="Ramamoorthy G.K."/>
            <person name="Gryganskyi A."/>
            <person name="Culley D."/>
            <person name="Magnuson J.K."/>
            <person name="James T.Y."/>
            <person name="O'Malley M.A."/>
            <person name="Stajich J.E."/>
            <person name="Spatafora J.W."/>
            <person name="Visel A."/>
            <person name="Grigoriev I.V."/>
        </authorList>
    </citation>
    <scope>NUCLEOTIDE SEQUENCE [LARGE SCALE GENOMIC DNA]</scope>
    <source>
        <strain evidence="7 8">68-887.2</strain>
    </source>
</reference>
<proteinExistence type="inferred from homology"/>
<dbReference type="InterPro" id="IPR001199">
    <property type="entry name" value="Cyt_B5-like_heme/steroid-bd"/>
</dbReference>
<evidence type="ECO:0000313" key="8">
    <source>
        <dbReference type="Proteomes" id="UP000193986"/>
    </source>
</evidence>
<evidence type="ECO:0000259" key="6">
    <source>
        <dbReference type="PROSITE" id="PS50255"/>
    </source>
</evidence>
<dbReference type="PROSITE" id="PS00191">
    <property type="entry name" value="CYTOCHROME_B5_1"/>
    <property type="match status" value="1"/>
</dbReference>
<dbReference type="SMART" id="SM01117">
    <property type="entry name" value="Cyt-b5"/>
    <property type="match status" value="1"/>
</dbReference>
<dbReference type="FunFam" id="3.10.120.10:FF:000001">
    <property type="entry name" value="Cytochrome b5 reductase 4"/>
    <property type="match status" value="1"/>
</dbReference>
<dbReference type="GO" id="GO:0005737">
    <property type="term" value="C:cytoplasm"/>
    <property type="evidence" value="ECO:0007669"/>
    <property type="project" value="TreeGrafter"/>
</dbReference>
<dbReference type="InterPro" id="IPR051872">
    <property type="entry name" value="Cytochrome_b5/Flavoprotein_Rdt"/>
</dbReference>
<dbReference type="InterPro" id="IPR018506">
    <property type="entry name" value="Cyt_B5_heme-BS"/>
</dbReference>
<dbReference type="STRING" id="71784.A0A1Y2B7Y1"/>
<sequence>MKPPPSTIKKPAFGLQPGGEDTSAQPKKLDKKRLRGKVALGPGFSALDWNRLANSGRNLRGTDEFPMRVTLDELQKHNTKKDAWSVFNGKVYNITPYLPFHPGGEAELMRVAGRDGTKLFMLTHSWVNMEYMMQECMVGVLVRG</sequence>
<accession>A0A1Y2B7Y1</accession>
<evidence type="ECO:0000256" key="1">
    <source>
        <dbReference type="ARBA" id="ARBA00022617"/>
    </source>
</evidence>
<dbReference type="Gene3D" id="3.10.120.10">
    <property type="entry name" value="Cytochrome b5-like heme/steroid binding domain"/>
    <property type="match status" value="1"/>
</dbReference>
<organism evidence="7 8">
    <name type="scientific">Naematelia encephala</name>
    <dbReference type="NCBI Taxonomy" id="71784"/>
    <lineage>
        <taxon>Eukaryota</taxon>
        <taxon>Fungi</taxon>
        <taxon>Dikarya</taxon>
        <taxon>Basidiomycota</taxon>
        <taxon>Agaricomycotina</taxon>
        <taxon>Tremellomycetes</taxon>
        <taxon>Tremellales</taxon>
        <taxon>Naemateliaceae</taxon>
        <taxon>Naematelia</taxon>
    </lineage>
</organism>
<dbReference type="OrthoDB" id="432299at2759"/>
<name>A0A1Y2B7Y1_9TREE</name>
<dbReference type="Proteomes" id="UP000193986">
    <property type="component" value="Unassembled WGS sequence"/>
</dbReference>
<dbReference type="Pfam" id="PF00173">
    <property type="entry name" value="Cyt-b5"/>
    <property type="match status" value="1"/>
</dbReference>